<dbReference type="SMART" id="SM00478">
    <property type="entry name" value="ENDO3c"/>
    <property type="match status" value="1"/>
</dbReference>
<protein>
    <submittedName>
        <fullName evidence="7">DNA-3-methyladenine glycosylase</fullName>
    </submittedName>
</protein>
<name>A0ABS6F2C4_9CLOT</name>
<dbReference type="CDD" id="cd00056">
    <property type="entry name" value="ENDO3c"/>
    <property type="match status" value="1"/>
</dbReference>
<sequence length="315" mass="36781">MDYKTIESFKEGIIIKEVSNFDPVHIFECGQCFRWDKEENGNYIGVAFDRVIEVEKKGENVVIYNSTEEDFKNIWEDYFDLKRDYGKIKLELGKDPLLQKAVKFGHGIRILRQDPFEITISFIISANNRIPMIKRAIKKISSKWGKIIEYKGKTYYGFPKIEDLKDVSMEEIQDCGVGFRAKYIKDSVDKMYDCLNLSRSTAVVDNLTNIEEKNSEKFNLNYIKSCDDDLCHINLQNFSGIGPKVADCIMLFSMQKYSAFPVDVWVKRAMQHFYLAPDVSLKKIREFGRNKFGDLSGFAQQYLFYYARENNIKVE</sequence>
<reference evidence="7 8" key="1">
    <citation type="submission" date="2021-06" db="EMBL/GenBank/DDBJ databases">
        <authorList>
            <person name="Sun Q."/>
            <person name="Li D."/>
        </authorList>
    </citation>
    <scope>NUCLEOTIDE SEQUENCE [LARGE SCALE GENOMIC DNA]</scope>
    <source>
        <strain evidence="7 8">MSJ-4</strain>
    </source>
</reference>
<dbReference type="Pfam" id="PF00730">
    <property type="entry name" value="HhH-GPD"/>
    <property type="match status" value="1"/>
</dbReference>
<dbReference type="PANTHER" id="PTHR10242">
    <property type="entry name" value="8-OXOGUANINE DNA GLYCOSYLASE"/>
    <property type="match status" value="1"/>
</dbReference>
<evidence type="ECO:0000313" key="7">
    <source>
        <dbReference type="EMBL" id="MBU5592040.1"/>
    </source>
</evidence>
<gene>
    <name evidence="7" type="ORF">KQI89_09685</name>
</gene>
<evidence type="ECO:0000313" key="8">
    <source>
        <dbReference type="Proteomes" id="UP000736583"/>
    </source>
</evidence>
<keyword evidence="8" id="KW-1185">Reference proteome</keyword>
<dbReference type="Pfam" id="PF07934">
    <property type="entry name" value="OGG_N"/>
    <property type="match status" value="1"/>
</dbReference>
<dbReference type="InterPro" id="IPR012904">
    <property type="entry name" value="OGG_N"/>
</dbReference>
<evidence type="ECO:0000259" key="6">
    <source>
        <dbReference type="SMART" id="SM00478"/>
    </source>
</evidence>
<feature type="domain" description="HhH-GPD" evidence="6">
    <location>
        <begin position="124"/>
        <end position="308"/>
    </location>
</feature>
<dbReference type="PANTHER" id="PTHR10242:SF2">
    <property type="entry name" value="N-GLYCOSYLASE_DNA LYASE"/>
    <property type="match status" value="1"/>
</dbReference>
<keyword evidence="4" id="KW-0456">Lyase</keyword>
<evidence type="ECO:0000256" key="3">
    <source>
        <dbReference type="ARBA" id="ARBA00023204"/>
    </source>
</evidence>
<keyword evidence="1" id="KW-0227">DNA damage</keyword>
<keyword evidence="2" id="KW-0378">Hydrolase</keyword>
<dbReference type="Proteomes" id="UP000736583">
    <property type="component" value="Unassembled WGS sequence"/>
</dbReference>
<evidence type="ECO:0000256" key="5">
    <source>
        <dbReference type="ARBA" id="ARBA00023295"/>
    </source>
</evidence>
<dbReference type="EMBL" id="JAHLQL010000002">
    <property type="protein sequence ID" value="MBU5592040.1"/>
    <property type="molecule type" value="Genomic_DNA"/>
</dbReference>
<keyword evidence="5" id="KW-0326">Glycosidase</keyword>
<accession>A0ABS6F2C4</accession>
<dbReference type="InterPro" id="IPR052054">
    <property type="entry name" value="Oxidative_DNA_repair_enzyme"/>
</dbReference>
<organism evidence="7 8">
    <name type="scientific">Clostridium simiarum</name>
    <dbReference type="NCBI Taxonomy" id="2841506"/>
    <lineage>
        <taxon>Bacteria</taxon>
        <taxon>Bacillati</taxon>
        <taxon>Bacillota</taxon>
        <taxon>Clostridia</taxon>
        <taxon>Eubacteriales</taxon>
        <taxon>Clostridiaceae</taxon>
        <taxon>Clostridium</taxon>
    </lineage>
</organism>
<comment type="caution">
    <text evidence="7">The sequence shown here is derived from an EMBL/GenBank/DDBJ whole genome shotgun (WGS) entry which is preliminary data.</text>
</comment>
<dbReference type="RefSeq" id="WP_216456925.1">
    <property type="nucleotide sequence ID" value="NZ_JAHLQL010000002.1"/>
</dbReference>
<keyword evidence="3" id="KW-0234">DNA repair</keyword>
<proteinExistence type="predicted"/>
<evidence type="ECO:0000256" key="1">
    <source>
        <dbReference type="ARBA" id="ARBA00022763"/>
    </source>
</evidence>
<evidence type="ECO:0000256" key="2">
    <source>
        <dbReference type="ARBA" id="ARBA00022801"/>
    </source>
</evidence>
<dbReference type="InterPro" id="IPR003265">
    <property type="entry name" value="HhH-GPD_domain"/>
</dbReference>
<evidence type="ECO:0000256" key="4">
    <source>
        <dbReference type="ARBA" id="ARBA00023239"/>
    </source>
</evidence>